<gene>
    <name evidence="1" type="ORF">BD310DRAFT_359432</name>
</gene>
<accession>A0A4Q9PZ33</accession>
<name>A0A4Q9PZ33_9APHY</name>
<proteinExistence type="predicted"/>
<sequence>MLCLLRYKSNICSHHPSARRIRSPGRIVFVGAAFPTSELINSKSRQTFGGRSAADGRLSGTNVIQIVTCNQAANGCVVNASAPRPLVFLSSDAQAEENPKATRT</sequence>
<dbReference type="EMBL" id="ML145108">
    <property type="protein sequence ID" value="TBU60077.1"/>
    <property type="molecule type" value="Genomic_DNA"/>
</dbReference>
<evidence type="ECO:0000313" key="2">
    <source>
        <dbReference type="Proteomes" id="UP000292082"/>
    </source>
</evidence>
<dbReference type="Proteomes" id="UP000292082">
    <property type="component" value="Unassembled WGS sequence"/>
</dbReference>
<evidence type="ECO:0000313" key="1">
    <source>
        <dbReference type="EMBL" id="TBU60077.1"/>
    </source>
</evidence>
<protein>
    <submittedName>
        <fullName evidence="1">Uncharacterized protein</fullName>
    </submittedName>
</protein>
<organism evidence="1 2">
    <name type="scientific">Dichomitus squalens</name>
    <dbReference type="NCBI Taxonomy" id="114155"/>
    <lineage>
        <taxon>Eukaryota</taxon>
        <taxon>Fungi</taxon>
        <taxon>Dikarya</taxon>
        <taxon>Basidiomycota</taxon>
        <taxon>Agaricomycotina</taxon>
        <taxon>Agaricomycetes</taxon>
        <taxon>Polyporales</taxon>
        <taxon>Polyporaceae</taxon>
        <taxon>Dichomitus</taxon>
    </lineage>
</organism>
<reference evidence="1 2" key="1">
    <citation type="submission" date="2019-01" db="EMBL/GenBank/DDBJ databases">
        <title>Draft genome sequences of three monokaryotic isolates of the white-rot basidiomycete fungus Dichomitus squalens.</title>
        <authorList>
            <consortium name="DOE Joint Genome Institute"/>
            <person name="Lopez S.C."/>
            <person name="Andreopoulos B."/>
            <person name="Pangilinan J."/>
            <person name="Lipzen A."/>
            <person name="Riley R."/>
            <person name="Ahrendt S."/>
            <person name="Ng V."/>
            <person name="Barry K."/>
            <person name="Daum C."/>
            <person name="Grigoriev I.V."/>
            <person name="Hilden K.S."/>
            <person name="Makela M.R."/>
            <person name="de Vries R.P."/>
        </authorList>
    </citation>
    <scope>NUCLEOTIDE SEQUENCE [LARGE SCALE GENOMIC DNA]</scope>
    <source>
        <strain evidence="1 2">CBS 464.89</strain>
    </source>
</reference>
<keyword evidence="2" id="KW-1185">Reference proteome</keyword>
<dbReference type="AlphaFoldDB" id="A0A4Q9PZ33"/>